<reference evidence="5 7" key="1">
    <citation type="submission" date="2019-07" db="EMBL/GenBank/DDBJ databases">
        <title>Whole genome shotgun sequence of Cellulomonas hominis NBRC 16055.</title>
        <authorList>
            <person name="Hosoyama A."/>
            <person name="Uohara A."/>
            <person name="Ohji S."/>
            <person name="Ichikawa N."/>
        </authorList>
    </citation>
    <scope>NUCLEOTIDE SEQUENCE [LARGE SCALE GENOMIC DNA]</scope>
    <source>
        <strain evidence="5 7">NBRC 16055</strain>
    </source>
</reference>
<dbReference type="InterPro" id="IPR029051">
    <property type="entry name" value="DUF4352"/>
</dbReference>
<keyword evidence="3" id="KW-0472">Membrane</keyword>
<feature type="compositionally biased region" description="Low complexity" evidence="2">
    <location>
        <begin position="62"/>
        <end position="90"/>
    </location>
</feature>
<evidence type="ECO:0000256" key="1">
    <source>
        <dbReference type="ARBA" id="ARBA00022729"/>
    </source>
</evidence>
<comment type="caution">
    <text evidence="5">The sequence shown here is derived from an EMBL/GenBank/DDBJ whole genome shotgun (WGS) entry which is preliminary data.</text>
</comment>
<feature type="region of interest" description="Disordered" evidence="2">
    <location>
        <begin position="59"/>
        <end position="105"/>
    </location>
</feature>
<evidence type="ECO:0000313" key="5">
    <source>
        <dbReference type="EMBL" id="GEL45975.1"/>
    </source>
</evidence>
<dbReference type="Pfam" id="PF11611">
    <property type="entry name" value="DUF4352"/>
    <property type="match status" value="1"/>
</dbReference>
<accession>A0A511F9T5</accession>
<protein>
    <submittedName>
        <fullName evidence="6">Putative iron-regulated membrane protein</fullName>
    </submittedName>
</protein>
<evidence type="ECO:0000259" key="4">
    <source>
        <dbReference type="Pfam" id="PF11611"/>
    </source>
</evidence>
<sequence>MSQVPPPPAQPYPTAPGPGTPAPVPGPPPRRSWFARHKVLTTLGALVVLVVVVGIATSGGSDDPATPEDAPAAPAAPVDTAGADEGAAEAPAEEPVEAPAAPGIGTAVQDGKFEFTVTSVEPGVARVGNDVLGQDAQGQYVLVHLTVTNVGTEAQYFYDGSQKAFDAQDREFSADSTAAVYLGDGSTFLNQINPGNTVSGTVVFDVPADTTLTRVELHDSPFSGGVEVALG</sequence>
<dbReference type="Gene3D" id="2.60.40.1240">
    <property type="match status" value="1"/>
</dbReference>
<dbReference type="Proteomes" id="UP000564629">
    <property type="component" value="Unassembled WGS sequence"/>
</dbReference>
<keyword evidence="3" id="KW-0812">Transmembrane</keyword>
<dbReference type="AlphaFoldDB" id="A0A511F9T5"/>
<evidence type="ECO:0000256" key="2">
    <source>
        <dbReference type="SAM" id="MobiDB-lite"/>
    </source>
</evidence>
<evidence type="ECO:0000256" key="3">
    <source>
        <dbReference type="SAM" id="Phobius"/>
    </source>
</evidence>
<feature type="domain" description="DUF4352" evidence="4">
    <location>
        <begin position="103"/>
        <end position="225"/>
    </location>
</feature>
<reference evidence="6 8" key="2">
    <citation type="submission" date="2020-08" db="EMBL/GenBank/DDBJ databases">
        <title>Sequencing the genomes of 1000 actinobacteria strains.</title>
        <authorList>
            <person name="Klenk H.-P."/>
        </authorList>
    </citation>
    <scope>NUCLEOTIDE SEQUENCE [LARGE SCALE GENOMIC DNA]</scope>
    <source>
        <strain evidence="6 8">DSM 9581</strain>
    </source>
</reference>
<name>A0A511F9T5_9CELL</name>
<dbReference type="EMBL" id="JACHDN010000001">
    <property type="protein sequence ID" value="MBB5473562.1"/>
    <property type="molecule type" value="Genomic_DNA"/>
</dbReference>
<feature type="region of interest" description="Disordered" evidence="2">
    <location>
        <begin position="1"/>
        <end position="29"/>
    </location>
</feature>
<keyword evidence="1" id="KW-0732">Signal</keyword>
<gene>
    <name evidence="5" type="ORF">CHO01_10910</name>
    <name evidence="6" type="ORF">HNR08_002298</name>
</gene>
<keyword evidence="3" id="KW-1133">Transmembrane helix</keyword>
<evidence type="ECO:0000313" key="6">
    <source>
        <dbReference type="EMBL" id="MBB5473562.1"/>
    </source>
</evidence>
<dbReference type="OrthoDB" id="3430849at2"/>
<dbReference type="InterPro" id="IPR029050">
    <property type="entry name" value="Immunoprotect_excell_Ig-like"/>
</dbReference>
<dbReference type="RefSeq" id="WP_146834763.1">
    <property type="nucleotide sequence ID" value="NZ_BJVQ01000009.1"/>
</dbReference>
<proteinExistence type="predicted"/>
<evidence type="ECO:0000313" key="8">
    <source>
        <dbReference type="Proteomes" id="UP000564629"/>
    </source>
</evidence>
<keyword evidence="7" id="KW-1185">Reference proteome</keyword>
<organism evidence="5 7">
    <name type="scientific">Cellulomonas hominis</name>
    <dbReference type="NCBI Taxonomy" id="156981"/>
    <lineage>
        <taxon>Bacteria</taxon>
        <taxon>Bacillati</taxon>
        <taxon>Actinomycetota</taxon>
        <taxon>Actinomycetes</taxon>
        <taxon>Micrococcales</taxon>
        <taxon>Cellulomonadaceae</taxon>
        <taxon>Cellulomonas</taxon>
    </lineage>
</organism>
<dbReference type="Proteomes" id="UP000321723">
    <property type="component" value="Unassembled WGS sequence"/>
</dbReference>
<evidence type="ECO:0000313" key="7">
    <source>
        <dbReference type="Proteomes" id="UP000321723"/>
    </source>
</evidence>
<feature type="transmembrane region" description="Helical" evidence="3">
    <location>
        <begin position="39"/>
        <end position="57"/>
    </location>
</feature>
<dbReference type="EMBL" id="BJVQ01000009">
    <property type="protein sequence ID" value="GEL45975.1"/>
    <property type="molecule type" value="Genomic_DNA"/>
</dbReference>